<dbReference type="EC" id="4.2.1.104" evidence="3"/>
<name>A0A6N8CSZ1_9BACI</name>
<evidence type="ECO:0000313" key="6">
    <source>
        <dbReference type="Proteomes" id="UP000440978"/>
    </source>
</evidence>
<dbReference type="InterPro" id="IPR008076">
    <property type="entry name" value="Cyanase"/>
</dbReference>
<dbReference type="PANTHER" id="PTHR34186:SF2">
    <property type="entry name" value="CYANATE HYDRATASE"/>
    <property type="match status" value="1"/>
</dbReference>
<dbReference type="Pfam" id="PF21291">
    <property type="entry name" value="CYNS_N"/>
    <property type="match status" value="1"/>
</dbReference>
<proteinExistence type="inferred from homology"/>
<evidence type="ECO:0000256" key="1">
    <source>
        <dbReference type="ARBA" id="ARBA00003561"/>
    </source>
</evidence>
<evidence type="ECO:0000256" key="2">
    <source>
        <dbReference type="ARBA" id="ARBA00023239"/>
    </source>
</evidence>
<dbReference type="SUPFAM" id="SSF55234">
    <property type="entry name" value="Cyanase C-terminal domain"/>
    <property type="match status" value="1"/>
</dbReference>
<evidence type="ECO:0000313" key="5">
    <source>
        <dbReference type="EMBL" id="MTT32820.1"/>
    </source>
</evidence>
<protein>
    <recommendedName>
        <fullName evidence="3">Cyanate hydratase</fullName>
        <shortName evidence="3">Cyanase</shortName>
        <ecNumber evidence="3">4.2.1.104</ecNumber>
    </recommendedName>
    <alternativeName>
        <fullName evidence="3">Cyanate hydrolase</fullName>
    </alternativeName>
    <alternativeName>
        <fullName evidence="3">Cyanate lyase</fullName>
    </alternativeName>
</protein>
<keyword evidence="2 3" id="KW-0456">Lyase</keyword>
<dbReference type="InterPro" id="IPR003712">
    <property type="entry name" value="Cyanate_lyase_C"/>
</dbReference>
<dbReference type="PANTHER" id="PTHR34186">
    <property type="entry name" value="CYANATE HYDRATASE"/>
    <property type="match status" value="1"/>
</dbReference>
<dbReference type="OrthoDB" id="9785870at2"/>
<comment type="catalytic activity">
    <reaction evidence="3">
        <text>cyanate + hydrogencarbonate + 3 H(+) = NH4(+) + 2 CO2</text>
        <dbReference type="Rhea" id="RHEA:11120"/>
        <dbReference type="ChEBI" id="CHEBI:15378"/>
        <dbReference type="ChEBI" id="CHEBI:16526"/>
        <dbReference type="ChEBI" id="CHEBI:17544"/>
        <dbReference type="ChEBI" id="CHEBI:28938"/>
        <dbReference type="ChEBI" id="CHEBI:29195"/>
        <dbReference type="EC" id="4.2.1.104"/>
    </reaction>
</comment>
<dbReference type="HAMAP" id="MF_00535">
    <property type="entry name" value="Cyanate_hydrat"/>
    <property type="match status" value="1"/>
</dbReference>
<dbReference type="CDD" id="cd00559">
    <property type="entry name" value="Cyanase_C"/>
    <property type="match status" value="1"/>
</dbReference>
<dbReference type="InterPro" id="IPR010982">
    <property type="entry name" value="Lambda_DNA-bd_dom_sf"/>
</dbReference>
<dbReference type="Pfam" id="PF02560">
    <property type="entry name" value="Cyanate_lyase"/>
    <property type="match status" value="1"/>
</dbReference>
<dbReference type="SUPFAM" id="SSF47413">
    <property type="entry name" value="lambda repressor-like DNA-binding domains"/>
    <property type="match status" value="1"/>
</dbReference>
<comment type="function">
    <text evidence="1 3">Catalyzes the reaction of cyanate with bicarbonate to produce ammonia and carbon dioxide.</text>
</comment>
<dbReference type="PRINTS" id="PR01693">
    <property type="entry name" value="CYANASE"/>
</dbReference>
<dbReference type="Gene3D" id="3.30.1160.10">
    <property type="entry name" value="Cyanate lyase, C-terminal domain"/>
    <property type="match status" value="1"/>
</dbReference>
<dbReference type="Gene3D" id="1.10.260.40">
    <property type="entry name" value="lambda repressor-like DNA-binding domains"/>
    <property type="match status" value="1"/>
</dbReference>
<dbReference type="GO" id="GO:0008824">
    <property type="term" value="F:cyanate hydratase activity"/>
    <property type="evidence" value="ECO:0007669"/>
    <property type="project" value="UniProtKB-UniRule"/>
</dbReference>
<dbReference type="Proteomes" id="UP000440978">
    <property type="component" value="Unassembled WGS sequence"/>
</dbReference>
<keyword evidence="6" id="KW-1185">Reference proteome</keyword>
<feature type="active site" evidence="3">
    <location>
        <position position="88"/>
    </location>
</feature>
<organism evidence="5 6">
    <name type="scientific">Terrilactibacillus tamarindi</name>
    <dbReference type="NCBI Taxonomy" id="2599694"/>
    <lineage>
        <taxon>Bacteria</taxon>
        <taxon>Bacillati</taxon>
        <taxon>Bacillota</taxon>
        <taxon>Bacilli</taxon>
        <taxon>Bacillales</taxon>
        <taxon>Bacillaceae</taxon>
        <taxon>Terrilactibacillus</taxon>
    </lineage>
</organism>
<dbReference type="SMART" id="SM01116">
    <property type="entry name" value="Cyanate_lyase"/>
    <property type="match status" value="1"/>
</dbReference>
<dbReference type="NCBIfam" id="NF002773">
    <property type="entry name" value="PRK02866.1"/>
    <property type="match status" value="1"/>
</dbReference>
<dbReference type="InterPro" id="IPR036581">
    <property type="entry name" value="Cyanate_lyase_C_sf"/>
</dbReference>
<dbReference type="EMBL" id="WNHB01000021">
    <property type="protein sequence ID" value="MTT32820.1"/>
    <property type="molecule type" value="Genomic_DNA"/>
</dbReference>
<feature type="active site" evidence="3">
    <location>
        <position position="114"/>
    </location>
</feature>
<dbReference type="AlphaFoldDB" id="A0A6N8CSZ1"/>
<gene>
    <name evidence="3 5" type="primary">cynS</name>
    <name evidence="5" type="ORF">GMB86_12460</name>
</gene>
<dbReference type="PIRSF" id="PIRSF001263">
    <property type="entry name" value="Cyanate_hydratas"/>
    <property type="match status" value="1"/>
</dbReference>
<dbReference type="GO" id="GO:0003677">
    <property type="term" value="F:DNA binding"/>
    <property type="evidence" value="ECO:0007669"/>
    <property type="project" value="InterPro"/>
</dbReference>
<comment type="caution">
    <text evidence="5">The sequence shown here is derived from an EMBL/GenBank/DDBJ whole genome shotgun (WGS) entry which is preliminary data.</text>
</comment>
<feature type="active site" evidence="3">
    <location>
        <position position="91"/>
    </location>
</feature>
<dbReference type="RefSeq" id="WP_141191356.1">
    <property type="nucleotide sequence ID" value="NZ_WNHB01000021.1"/>
</dbReference>
<reference evidence="5 6" key="1">
    <citation type="submission" date="2019-11" db="EMBL/GenBank/DDBJ databases">
        <title>Terrilactibacillus tamarindus sp. nov. BCM23-1 isolated from bark of Tamarindus indica.</title>
        <authorList>
            <person name="Kingkaew E."/>
            <person name="Tanasupawat S."/>
        </authorList>
    </citation>
    <scope>NUCLEOTIDE SEQUENCE [LARGE SCALE GENOMIC DNA]</scope>
    <source>
        <strain evidence="5 6">BCM23-1</strain>
    </source>
</reference>
<dbReference type="NCBIfam" id="TIGR00673">
    <property type="entry name" value="cynS"/>
    <property type="match status" value="1"/>
</dbReference>
<dbReference type="InterPro" id="IPR048564">
    <property type="entry name" value="CYNS_N"/>
</dbReference>
<comment type="similarity">
    <text evidence="3">Belongs to the cyanase family.</text>
</comment>
<accession>A0A6N8CSZ1</accession>
<evidence type="ECO:0000256" key="3">
    <source>
        <dbReference type="HAMAP-Rule" id="MF_00535"/>
    </source>
</evidence>
<sequence length="147" mass="16470">MAFDSTTEMILEAKQLKGLTFAELAEAVGRSEVYTTAAIMGQQTLDENEAKALVKILELPEEVASNLQTIPFRGEIFSMPPTDPTIYRLYELILVYGDTIKALIHEKFGDGIMSAIDFKMNLEKKEDPKGDRVVITLDGKFLGYKKF</sequence>
<feature type="domain" description="Cyanate lyase C-terminal" evidence="4">
    <location>
        <begin position="75"/>
        <end position="147"/>
    </location>
</feature>
<evidence type="ECO:0000259" key="4">
    <source>
        <dbReference type="SMART" id="SM01116"/>
    </source>
</evidence>